<proteinExistence type="predicted"/>
<feature type="region of interest" description="Disordered" evidence="1">
    <location>
        <begin position="735"/>
        <end position="790"/>
    </location>
</feature>
<feature type="compositionally biased region" description="Polar residues" evidence="1">
    <location>
        <begin position="708"/>
        <end position="721"/>
    </location>
</feature>
<evidence type="ECO:0000313" key="3">
    <source>
        <dbReference type="Proteomes" id="UP000322873"/>
    </source>
</evidence>
<dbReference type="AlphaFoldDB" id="A0A5M9JEM0"/>
<feature type="compositionally biased region" description="Low complexity" evidence="1">
    <location>
        <begin position="239"/>
        <end position="254"/>
    </location>
</feature>
<feature type="compositionally biased region" description="Low complexity" evidence="1">
    <location>
        <begin position="735"/>
        <end position="750"/>
    </location>
</feature>
<protein>
    <recommendedName>
        <fullName evidence="4">EH domain-containing protein</fullName>
    </recommendedName>
</protein>
<feature type="compositionally biased region" description="Polar residues" evidence="1">
    <location>
        <begin position="533"/>
        <end position="547"/>
    </location>
</feature>
<feature type="compositionally biased region" description="Polar residues" evidence="1">
    <location>
        <begin position="372"/>
        <end position="381"/>
    </location>
</feature>
<gene>
    <name evidence="2" type="ORF">EYC84_008269</name>
</gene>
<sequence length="1011" mass="107742">MLLAIPTTTVPIDTSTCMHACMLPALRHSNSRPGNGNGNGIDDGDTWYRTRQDRRETAAQRRSAAMMDVEMDADWREDGTGDAVVRPVTGGSMGTGTDTTHRVRPADANSTSASTSTLRSTASLQSATSPRSINLNSSTTSLRNINTGGAAHNAAIAGAALAFSNSGKASLGKSKAVPPVPNKNRVLLNSGAVVRGSEREDGGANANMYSGRDGVLAAAAAARARVGGSPGAGNGVRGAAGSAGRRSRSSSKASVMSERMGYGQQILSGERTEDSETMEGGSIGSGSEYQGGQRRVQKRIHQRPNGYLQPPFSSGTSTPESGPNAKNSSAAFIAANLAANRSIDVTPNHTGQSQKTGMGMGGGKLASPLPSRRQSYASSVDSGERRLDVSHIPPTRSLVGMWEQAENEIMKGGGSGGGRNEIADRQERPRRRPVSSHGSISGSKPAVLARPVSSYAPIPEQMMSTTKPPVQPRPSSSQAPSPGQMVFTSKPPVQPRPVSSHTPGSKAVEPSSKPLAQNPVVHNPRPASPHVPSPNSSAKPPIQQLSQRDFLHVPPPTKPSTKPTIQSVRPTSSHALEPIESSSKFPFQKPSVPPPRRSSPNLPPPENQSTNPPMQAPRPLSMHTTALNSTDSTDSSSKSPTQPPRRASTIKTPPRPPRPPRPTPTFKPPISKSLYNNDDDDDGSSDDSFVSASSQPKPRSPSWRAKLAQQNRRQSSTNAPMNVNSLADAIVAGSLASSRASSPSISSVSIRPPPPPTRRHKNISLFQSDASRTPTPPHTAGLGNTPGATMLKTTMRKPKTKKELKEEEGEGHKRRVKKHLVKTHPNKHHEGDRKRWRDVITEKERKRYEAVWASNKGLFPYTVNGRGELAEVEGAGDSVPGVVVKDLWDRSRLPGDVLEEVWGLVDRRGAGAGDANANVEGEEASWEGGQECLGECGGRGGYQDSGSGSVDWFREEGEGNGFGNWGDVVEEQNCKFNRRTCAFCDRIGLYMYIEWRRGEEKGHLCIGCLME</sequence>
<evidence type="ECO:0000313" key="2">
    <source>
        <dbReference type="EMBL" id="KAA8567814.1"/>
    </source>
</evidence>
<feature type="compositionally biased region" description="Low complexity" evidence="1">
    <location>
        <begin position="106"/>
        <end position="129"/>
    </location>
</feature>
<evidence type="ECO:0008006" key="4">
    <source>
        <dbReference type="Google" id="ProtNLM"/>
    </source>
</evidence>
<name>A0A5M9JEM0_MONFR</name>
<keyword evidence="3" id="KW-1185">Reference proteome</keyword>
<feature type="region of interest" description="Disordered" evidence="1">
    <location>
        <begin position="343"/>
        <end position="390"/>
    </location>
</feature>
<dbReference type="VEuPathDB" id="FungiDB:MFRU_010g00890"/>
<feature type="region of interest" description="Disordered" evidence="1">
    <location>
        <begin position="28"/>
        <end position="48"/>
    </location>
</feature>
<evidence type="ECO:0000256" key="1">
    <source>
        <dbReference type="SAM" id="MobiDB-lite"/>
    </source>
</evidence>
<feature type="compositionally biased region" description="Pro residues" evidence="1">
    <location>
        <begin position="653"/>
        <end position="667"/>
    </location>
</feature>
<feature type="region of interest" description="Disordered" evidence="1">
    <location>
        <begin position="796"/>
        <end position="815"/>
    </location>
</feature>
<feature type="region of interest" description="Disordered" evidence="1">
    <location>
        <begin position="409"/>
        <end position="721"/>
    </location>
</feature>
<feature type="compositionally biased region" description="Polar residues" evidence="1">
    <location>
        <begin position="565"/>
        <end position="585"/>
    </location>
</feature>
<feature type="compositionally biased region" description="Low complexity" evidence="1">
    <location>
        <begin position="629"/>
        <end position="639"/>
    </location>
</feature>
<accession>A0A5M9JEM0</accession>
<dbReference type="Gene3D" id="1.10.238.10">
    <property type="entry name" value="EF-hand"/>
    <property type="match status" value="1"/>
</dbReference>
<feature type="compositionally biased region" description="Polar residues" evidence="1">
    <location>
        <begin position="311"/>
        <end position="326"/>
    </location>
</feature>
<feature type="compositionally biased region" description="Polar residues" evidence="1">
    <location>
        <begin position="343"/>
        <end position="356"/>
    </location>
</feature>
<feature type="region of interest" description="Disordered" evidence="1">
    <location>
        <begin position="226"/>
        <end position="327"/>
    </location>
</feature>
<feature type="compositionally biased region" description="Pro residues" evidence="1">
    <location>
        <begin position="591"/>
        <end position="606"/>
    </location>
</feature>
<dbReference type="EMBL" id="VICG01000010">
    <property type="protein sequence ID" value="KAA8567814.1"/>
    <property type="molecule type" value="Genomic_DNA"/>
</dbReference>
<feature type="compositionally biased region" description="Gly residues" evidence="1">
    <location>
        <begin position="228"/>
        <end position="238"/>
    </location>
</feature>
<feature type="region of interest" description="Disordered" evidence="1">
    <location>
        <begin position="80"/>
        <end position="137"/>
    </location>
</feature>
<feature type="compositionally biased region" description="Polar residues" evidence="1">
    <location>
        <begin position="764"/>
        <end position="773"/>
    </location>
</feature>
<reference evidence="2 3" key="1">
    <citation type="submission" date="2019-06" db="EMBL/GenBank/DDBJ databases">
        <title>Genome Sequence of the Brown Rot Fungal Pathogen Monilinia fructicola.</title>
        <authorList>
            <person name="De Miccolis Angelini R.M."/>
            <person name="Landi L."/>
            <person name="Abate D."/>
            <person name="Pollastro S."/>
            <person name="Romanazzi G."/>
            <person name="Faretra F."/>
        </authorList>
    </citation>
    <scope>NUCLEOTIDE SEQUENCE [LARGE SCALE GENOMIC DNA]</scope>
    <source>
        <strain evidence="2 3">Mfrc123</strain>
    </source>
</reference>
<dbReference type="Proteomes" id="UP000322873">
    <property type="component" value="Unassembled WGS sequence"/>
</dbReference>
<organism evidence="2 3">
    <name type="scientific">Monilinia fructicola</name>
    <name type="common">Brown rot fungus</name>
    <name type="synonym">Ciboria fructicola</name>
    <dbReference type="NCBI Taxonomy" id="38448"/>
    <lineage>
        <taxon>Eukaryota</taxon>
        <taxon>Fungi</taxon>
        <taxon>Dikarya</taxon>
        <taxon>Ascomycota</taxon>
        <taxon>Pezizomycotina</taxon>
        <taxon>Leotiomycetes</taxon>
        <taxon>Helotiales</taxon>
        <taxon>Sclerotiniaceae</taxon>
        <taxon>Monilinia</taxon>
    </lineage>
</organism>
<comment type="caution">
    <text evidence="2">The sequence shown here is derived from an EMBL/GenBank/DDBJ whole genome shotgun (WGS) entry which is preliminary data.</text>
</comment>
<feature type="compositionally biased region" description="Low complexity" evidence="1">
    <location>
        <begin position="473"/>
        <end position="484"/>
    </location>
</feature>